<evidence type="ECO:0000256" key="3">
    <source>
        <dbReference type="ARBA" id="ARBA00023015"/>
    </source>
</evidence>
<dbReference type="FunFam" id="3.40.50.300:FF:000006">
    <property type="entry name" value="DNA-binding transcriptional regulator NtrC"/>
    <property type="match status" value="1"/>
</dbReference>
<dbReference type="SUPFAM" id="SSF46689">
    <property type="entry name" value="Homeodomain-like"/>
    <property type="match status" value="1"/>
</dbReference>
<comment type="caution">
    <text evidence="7">The sequence shown here is derived from an EMBL/GenBank/DDBJ whole genome shotgun (WGS) entry which is preliminary data.</text>
</comment>
<dbReference type="Gene3D" id="3.30.450.20">
    <property type="entry name" value="PAS domain"/>
    <property type="match status" value="2"/>
</dbReference>
<dbReference type="Proteomes" id="UP000798488">
    <property type="component" value="Unassembled WGS sequence"/>
</dbReference>
<protein>
    <submittedName>
        <fullName evidence="7">Transcriptional regulatory protein ZraR</fullName>
    </submittedName>
</protein>
<dbReference type="InterPro" id="IPR009057">
    <property type="entry name" value="Homeodomain-like_sf"/>
</dbReference>
<evidence type="ECO:0000256" key="2">
    <source>
        <dbReference type="ARBA" id="ARBA00022840"/>
    </source>
</evidence>
<dbReference type="GO" id="GO:0043565">
    <property type="term" value="F:sequence-specific DNA binding"/>
    <property type="evidence" value="ECO:0007669"/>
    <property type="project" value="InterPro"/>
</dbReference>
<dbReference type="PROSITE" id="PS50112">
    <property type="entry name" value="PAS"/>
    <property type="match status" value="2"/>
</dbReference>
<feature type="domain" description="PAS" evidence="6">
    <location>
        <begin position="4"/>
        <end position="49"/>
    </location>
</feature>
<sequence>MGTAKLKLEDIIDSSSNAVLAVNVEGLIIYGNYQVEKFFGLPVRLLKGQPVHKYLPKTGLLDVLLGGHPQLGRQFVLNGRIYLSNCSPVFNKGRMAGAVTVIQDITETSNVENTFGLKETLANILELSNDGIIAIDRDYIITMVNQPFASLFGKKVQDLVGQHVQKIYQGVPIFSRSIEDGETEHGYVTNLNGYEITANRMPIKKDGHIIGALGIVSLKTADKALATKTQKQRNLQEYRREGISYRQRVPSICDRIIGQSPGFIALKETVKRVAQSNSTVLLRGESGTGKELFARAIHSESGRSQSPFVRVNCAAIPETLLESELFGYNEGAFTGAQKGGHMGKFEFADKGVIFLDEIGDMPLMMQAKLLRVLQEKEIERLGDTRTRRVDVRVIAATNRNLEEMIINGEFREDLYYRINVVTLNIPPLRSRIEDIELLVNYFIKRFNEDFGLHVSGADKEVIEIFKNQRWPGNLRELENVIERAFNIIDGDIIRKEHLPLYMQNSRRLKGKRHKGGLSKLVEDIEREAILDALEACAGNKNRTAAMLGISRAGLYKKLNRYKIY</sequence>
<dbReference type="Pfam" id="PF00989">
    <property type="entry name" value="PAS"/>
    <property type="match status" value="1"/>
</dbReference>
<dbReference type="OrthoDB" id="9765164at2"/>
<dbReference type="Pfam" id="PF00158">
    <property type="entry name" value="Sigma54_activat"/>
    <property type="match status" value="1"/>
</dbReference>
<feature type="domain" description="Sigma-54 factor interaction" evidence="5">
    <location>
        <begin position="256"/>
        <end position="486"/>
    </location>
</feature>
<dbReference type="Pfam" id="PF02954">
    <property type="entry name" value="HTH_8"/>
    <property type="match status" value="1"/>
</dbReference>
<dbReference type="InterPro" id="IPR035965">
    <property type="entry name" value="PAS-like_dom_sf"/>
</dbReference>
<dbReference type="PROSITE" id="PS00688">
    <property type="entry name" value="SIGMA54_INTERACT_3"/>
    <property type="match status" value="1"/>
</dbReference>
<dbReference type="GO" id="GO:0005524">
    <property type="term" value="F:ATP binding"/>
    <property type="evidence" value="ECO:0007669"/>
    <property type="project" value="UniProtKB-KW"/>
</dbReference>
<evidence type="ECO:0000256" key="1">
    <source>
        <dbReference type="ARBA" id="ARBA00022741"/>
    </source>
</evidence>
<dbReference type="PANTHER" id="PTHR32071:SF57">
    <property type="entry name" value="C4-DICARBOXYLATE TRANSPORT TRANSCRIPTIONAL REGULATORY PROTEIN DCTD"/>
    <property type="match status" value="1"/>
</dbReference>
<keyword evidence="8" id="KW-1185">Reference proteome</keyword>
<evidence type="ECO:0000313" key="7">
    <source>
        <dbReference type="EMBL" id="KAF1085709.1"/>
    </source>
</evidence>
<dbReference type="PRINTS" id="PR01590">
    <property type="entry name" value="HTHFIS"/>
</dbReference>
<keyword evidence="3" id="KW-0805">Transcription regulation</keyword>
<dbReference type="InterPro" id="IPR027417">
    <property type="entry name" value="P-loop_NTPase"/>
</dbReference>
<dbReference type="SUPFAM" id="SSF55785">
    <property type="entry name" value="PYP-like sensor domain (PAS domain)"/>
    <property type="match status" value="2"/>
</dbReference>
<dbReference type="EMBL" id="LSRS01000003">
    <property type="protein sequence ID" value="KAF1085709.1"/>
    <property type="molecule type" value="Genomic_DNA"/>
</dbReference>
<proteinExistence type="predicted"/>
<dbReference type="InterPro" id="IPR000014">
    <property type="entry name" value="PAS"/>
</dbReference>
<dbReference type="InterPro" id="IPR002078">
    <property type="entry name" value="Sigma_54_int"/>
</dbReference>
<name>A0A9D3AZB3_9FIRM</name>
<dbReference type="InterPro" id="IPR058031">
    <property type="entry name" value="AAA_lid_NorR"/>
</dbReference>
<dbReference type="SMART" id="SM00382">
    <property type="entry name" value="AAA"/>
    <property type="match status" value="1"/>
</dbReference>
<evidence type="ECO:0000259" key="6">
    <source>
        <dbReference type="PROSITE" id="PS50112"/>
    </source>
</evidence>
<keyword evidence="4" id="KW-0804">Transcription</keyword>
<dbReference type="InterPro" id="IPR025944">
    <property type="entry name" value="Sigma_54_int_dom_CS"/>
</dbReference>
<evidence type="ECO:0000313" key="8">
    <source>
        <dbReference type="Proteomes" id="UP000798488"/>
    </source>
</evidence>
<dbReference type="SUPFAM" id="SSF52540">
    <property type="entry name" value="P-loop containing nucleoside triphosphate hydrolases"/>
    <property type="match status" value="1"/>
</dbReference>
<dbReference type="InterPro" id="IPR025662">
    <property type="entry name" value="Sigma_54_int_dom_ATP-bd_1"/>
</dbReference>
<organism evidence="7 8">
    <name type="scientific">Sporotomaculum syntrophicum</name>
    <dbReference type="NCBI Taxonomy" id="182264"/>
    <lineage>
        <taxon>Bacteria</taxon>
        <taxon>Bacillati</taxon>
        <taxon>Bacillota</taxon>
        <taxon>Clostridia</taxon>
        <taxon>Eubacteriales</taxon>
        <taxon>Desulfallaceae</taxon>
        <taxon>Sporotomaculum</taxon>
    </lineage>
</organism>
<dbReference type="Gene3D" id="1.10.10.60">
    <property type="entry name" value="Homeodomain-like"/>
    <property type="match status" value="1"/>
</dbReference>
<keyword evidence="1" id="KW-0547">Nucleotide-binding</keyword>
<dbReference type="SMART" id="SM00091">
    <property type="entry name" value="PAS"/>
    <property type="match status" value="2"/>
</dbReference>
<dbReference type="InterPro" id="IPR003593">
    <property type="entry name" value="AAA+_ATPase"/>
</dbReference>
<dbReference type="InterPro" id="IPR002197">
    <property type="entry name" value="HTH_Fis"/>
</dbReference>
<dbReference type="CDD" id="cd00009">
    <property type="entry name" value="AAA"/>
    <property type="match status" value="1"/>
</dbReference>
<reference evidence="7" key="1">
    <citation type="submission" date="2016-02" db="EMBL/GenBank/DDBJ databases">
        <title>Draft Genome Sequence of Sporotomaculum syntrophicum Strain FB, a Syntrophic Benzoate Degrader.</title>
        <authorList>
            <person name="Nobu M.K."/>
            <person name="Narihiro T."/>
            <person name="Qiu Y.-L."/>
            <person name="Ohashi A."/>
            <person name="Liu W.-T."/>
            <person name="Yuji S."/>
        </authorList>
    </citation>
    <scope>NUCLEOTIDE SEQUENCE</scope>
    <source>
        <strain evidence="7">FB</strain>
    </source>
</reference>
<gene>
    <name evidence="7" type="primary">zraR_3</name>
    <name evidence="7" type="ORF">SPSYN_01855</name>
</gene>
<dbReference type="PANTHER" id="PTHR32071">
    <property type="entry name" value="TRANSCRIPTIONAL REGULATORY PROTEIN"/>
    <property type="match status" value="1"/>
</dbReference>
<dbReference type="Pfam" id="PF25601">
    <property type="entry name" value="AAA_lid_14"/>
    <property type="match status" value="1"/>
</dbReference>
<keyword evidence="2" id="KW-0067">ATP-binding</keyword>
<dbReference type="GO" id="GO:0006355">
    <property type="term" value="P:regulation of DNA-templated transcription"/>
    <property type="evidence" value="ECO:0007669"/>
    <property type="project" value="InterPro"/>
</dbReference>
<accession>A0A9D3AZB3</accession>
<dbReference type="Gene3D" id="1.10.8.60">
    <property type="match status" value="1"/>
</dbReference>
<dbReference type="PROSITE" id="PS50045">
    <property type="entry name" value="SIGMA54_INTERACT_4"/>
    <property type="match status" value="1"/>
</dbReference>
<dbReference type="RefSeq" id="WP_161822144.1">
    <property type="nucleotide sequence ID" value="NZ_LSRS01000003.1"/>
</dbReference>
<dbReference type="InterPro" id="IPR013767">
    <property type="entry name" value="PAS_fold"/>
</dbReference>
<dbReference type="Gene3D" id="3.40.50.300">
    <property type="entry name" value="P-loop containing nucleotide triphosphate hydrolases"/>
    <property type="match status" value="1"/>
</dbReference>
<dbReference type="PROSITE" id="PS00675">
    <property type="entry name" value="SIGMA54_INTERACT_1"/>
    <property type="match status" value="1"/>
</dbReference>
<feature type="domain" description="PAS" evidence="6">
    <location>
        <begin position="117"/>
        <end position="169"/>
    </location>
</feature>
<dbReference type="CDD" id="cd00130">
    <property type="entry name" value="PAS"/>
    <property type="match status" value="1"/>
</dbReference>
<dbReference type="Pfam" id="PF13188">
    <property type="entry name" value="PAS_8"/>
    <property type="match status" value="1"/>
</dbReference>
<evidence type="ECO:0000256" key="4">
    <source>
        <dbReference type="ARBA" id="ARBA00023163"/>
    </source>
</evidence>
<evidence type="ECO:0000259" key="5">
    <source>
        <dbReference type="PROSITE" id="PS50045"/>
    </source>
</evidence>
<dbReference type="AlphaFoldDB" id="A0A9D3AZB3"/>
<dbReference type="NCBIfam" id="TIGR00229">
    <property type="entry name" value="sensory_box"/>
    <property type="match status" value="1"/>
</dbReference>